<dbReference type="AlphaFoldDB" id="A0AAN9LCJ9"/>
<name>A0AAN9LCJ9_CANGL</name>
<comment type="caution">
    <text evidence="2">The sequence shown here is derived from an EMBL/GenBank/DDBJ whole genome shotgun (WGS) entry which is preliminary data.</text>
</comment>
<dbReference type="EMBL" id="JAYMYQ010000005">
    <property type="protein sequence ID" value="KAK7330818.1"/>
    <property type="molecule type" value="Genomic_DNA"/>
</dbReference>
<feature type="compositionally biased region" description="Acidic residues" evidence="1">
    <location>
        <begin position="66"/>
        <end position="81"/>
    </location>
</feature>
<proteinExistence type="predicted"/>
<evidence type="ECO:0000313" key="2">
    <source>
        <dbReference type="EMBL" id="KAK7330818.1"/>
    </source>
</evidence>
<organism evidence="2 3">
    <name type="scientific">Canavalia gladiata</name>
    <name type="common">Sword bean</name>
    <name type="synonym">Dolichos gladiatus</name>
    <dbReference type="NCBI Taxonomy" id="3824"/>
    <lineage>
        <taxon>Eukaryota</taxon>
        <taxon>Viridiplantae</taxon>
        <taxon>Streptophyta</taxon>
        <taxon>Embryophyta</taxon>
        <taxon>Tracheophyta</taxon>
        <taxon>Spermatophyta</taxon>
        <taxon>Magnoliopsida</taxon>
        <taxon>eudicotyledons</taxon>
        <taxon>Gunneridae</taxon>
        <taxon>Pentapetalae</taxon>
        <taxon>rosids</taxon>
        <taxon>fabids</taxon>
        <taxon>Fabales</taxon>
        <taxon>Fabaceae</taxon>
        <taxon>Papilionoideae</taxon>
        <taxon>50 kb inversion clade</taxon>
        <taxon>NPAAA clade</taxon>
        <taxon>indigoferoid/millettioid clade</taxon>
        <taxon>Phaseoleae</taxon>
        <taxon>Canavalia</taxon>
    </lineage>
</organism>
<gene>
    <name evidence="2" type="ORF">VNO77_25021</name>
</gene>
<evidence type="ECO:0000313" key="3">
    <source>
        <dbReference type="Proteomes" id="UP001367508"/>
    </source>
</evidence>
<evidence type="ECO:0000256" key="1">
    <source>
        <dbReference type="SAM" id="MobiDB-lite"/>
    </source>
</evidence>
<dbReference type="Proteomes" id="UP001367508">
    <property type="component" value="Unassembled WGS sequence"/>
</dbReference>
<accession>A0AAN9LCJ9</accession>
<reference evidence="2 3" key="1">
    <citation type="submission" date="2024-01" db="EMBL/GenBank/DDBJ databases">
        <title>The genomes of 5 underutilized Papilionoideae crops provide insights into root nodulation and disease resistanc.</title>
        <authorList>
            <person name="Jiang F."/>
        </authorList>
    </citation>
    <scope>NUCLEOTIDE SEQUENCE [LARGE SCALE GENOMIC DNA]</scope>
    <source>
        <strain evidence="2">LVBAO_FW01</strain>
        <tissue evidence="2">Leaves</tissue>
    </source>
</reference>
<sequence>MFNLQNSELNLTAGTCVGWLVTSSLAVTDWAFAGCCWPHVLQNYGPKSGLVASLGLEAIGFPTEDSPLDGEGDDANGDGVEDGPGPGPWTVCGDEDGEVAGGEVVGPRPSGGGVGAGEGAWPVDIDTRAKDKPSTSMARVSAMDNQETKEWLTLKSNMSQRFEIDIYIYRGGKGKLERNEVSVW</sequence>
<keyword evidence="3" id="KW-1185">Reference proteome</keyword>
<feature type="region of interest" description="Disordered" evidence="1">
    <location>
        <begin position="62"/>
        <end position="100"/>
    </location>
</feature>
<protein>
    <submittedName>
        <fullName evidence="2">Uncharacterized protein</fullName>
    </submittedName>
</protein>